<protein>
    <submittedName>
        <fullName evidence="2">Uncharacterized protein</fullName>
    </submittedName>
</protein>
<organism evidence="2 3">
    <name type="scientific">Ustilago hordei</name>
    <name type="common">Barley covered smut fungus</name>
    <dbReference type="NCBI Taxonomy" id="120017"/>
    <lineage>
        <taxon>Eukaryota</taxon>
        <taxon>Fungi</taxon>
        <taxon>Dikarya</taxon>
        <taxon>Basidiomycota</taxon>
        <taxon>Ustilaginomycotina</taxon>
        <taxon>Ustilaginomycetes</taxon>
        <taxon>Ustilaginales</taxon>
        <taxon>Ustilaginaceae</taxon>
        <taxon>Ustilago</taxon>
    </lineage>
</organism>
<evidence type="ECO:0000313" key="2">
    <source>
        <dbReference type="EMBL" id="CCF49635.1"/>
    </source>
</evidence>
<dbReference type="EMBL" id="CAGI01000146">
    <property type="protein sequence ID" value="CCF49635.1"/>
    <property type="molecule type" value="Genomic_DNA"/>
</dbReference>
<reference evidence="2 3" key="1">
    <citation type="journal article" date="2012" name="Plant Cell">
        <title>Genome comparison of barley and maize smut fungi reveals targeted loss of RNA silencing components and species-specific presence of transposable elements.</title>
        <authorList>
            <person name="Laurie J.D."/>
            <person name="Ali S."/>
            <person name="Linning R."/>
            <person name="Mannhaupt G."/>
            <person name="Wong P."/>
            <person name="Gueldener U."/>
            <person name="Muensterkoetter M."/>
            <person name="Moore R."/>
            <person name="Kahmann R."/>
            <person name="Bakkeren G."/>
            <person name="Schirawski J."/>
        </authorList>
    </citation>
    <scope>NUCLEOTIDE SEQUENCE [LARGE SCALE GENOMIC DNA]</scope>
    <source>
        <strain evidence="3">Uh4875-4</strain>
    </source>
</reference>
<comment type="caution">
    <text evidence="2">The sequence shown here is derived from an EMBL/GenBank/DDBJ whole genome shotgun (WGS) entry which is preliminary data.</text>
</comment>
<accession>I2FRU2</accession>
<proteinExistence type="predicted"/>
<name>I2FRU2_USTHO</name>
<dbReference type="AlphaFoldDB" id="I2FRU2"/>
<dbReference type="HOGENOM" id="CLU_2361305_0_0_1"/>
<feature type="compositionally biased region" description="Basic and acidic residues" evidence="1">
    <location>
        <begin position="74"/>
        <end position="83"/>
    </location>
</feature>
<keyword evidence="3" id="KW-1185">Reference proteome</keyword>
<dbReference type="Proteomes" id="UP000006174">
    <property type="component" value="Unassembled WGS sequence"/>
</dbReference>
<feature type="region of interest" description="Disordered" evidence="1">
    <location>
        <begin position="64"/>
        <end position="96"/>
    </location>
</feature>
<sequence>MLKGNGVLGEDEVAQLCVRVRVCAHEEQADLTLTSCETDLLRQGGGSHEAVGLSSFAYGRAGENAAQLPKGHTIGKERQRETEGAGLTHQAQSETD</sequence>
<evidence type="ECO:0000256" key="1">
    <source>
        <dbReference type="SAM" id="MobiDB-lite"/>
    </source>
</evidence>
<gene>
    <name evidence="2" type="ORF">UHOR_03141</name>
</gene>
<evidence type="ECO:0000313" key="3">
    <source>
        <dbReference type="Proteomes" id="UP000006174"/>
    </source>
</evidence>